<organism evidence="1 2">
    <name type="scientific">Paenibacillus monticola</name>
    <dbReference type="NCBI Taxonomy" id="2666075"/>
    <lineage>
        <taxon>Bacteria</taxon>
        <taxon>Bacillati</taxon>
        <taxon>Bacillota</taxon>
        <taxon>Bacilli</taxon>
        <taxon>Bacillales</taxon>
        <taxon>Paenibacillaceae</taxon>
        <taxon>Paenibacillus</taxon>
    </lineage>
</organism>
<reference evidence="1 2" key="1">
    <citation type="submission" date="2019-11" db="EMBL/GenBank/DDBJ databases">
        <title>Paenibacillus monticola sp. nov., a novel PGPR strain isolated from mountain sample in China.</title>
        <authorList>
            <person name="Zhao Q."/>
            <person name="Li H.-P."/>
            <person name="Zhang J.-L."/>
        </authorList>
    </citation>
    <scope>NUCLEOTIDE SEQUENCE [LARGE SCALE GENOMIC DNA]</scope>
    <source>
        <strain evidence="1 2">LC-T2</strain>
    </source>
</reference>
<accession>A0A7X2H959</accession>
<dbReference type="AlphaFoldDB" id="A0A7X2H959"/>
<comment type="caution">
    <text evidence="1">The sequence shown here is derived from an EMBL/GenBank/DDBJ whole genome shotgun (WGS) entry which is preliminary data.</text>
</comment>
<evidence type="ECO:0000313" key="2">
    <source>
        <dbReference type="Proteomes" id="UP000463051"/>
    </source>
</evidence>
<keyword evidence="2" id="KW-1185">Reference proteome</keyword>
<name>A0A7X2H959_9BACL</name>
<protein>
    <submittedName>
        <fullName evidence="1">Peptidase</fullName>
    </submittedName>
</protein>
<evidence type="ECO:0000313" key="1">
    <source>
        <dbReference type="EMBL" id="MRN55804.1"/>
    </source>
</evidence>
<gene>
    <name evidence="1" type="ORF">GJB61_22740</name>
</gene>
<dbReference type="Proteomes" id="UP000463051">
    <property type="component" value="Unassembled WGS sequence"/>
</dbReference>
<dbReference type="Pfam" id="PF08795">
    <property type="entry name" value="DUF1796"/>
    <property type="match status" value="1"/>
</dbReference>
<dbReference type="InterPro" id="IPR014903">
    <property type="entry name" value="DUF1796"/>
</dbReference>
<proteinExistence type="predicted"/>
<sequence>MKRWNLRKFSMPLDWMVSISLTDVNRLLQNKFQNFMEFDNLSVQEDTHYFLDEGLPIFVDRTETAVVKSYFIKDTLYNITSVHDFPIIEGTNWTMTYPSYKAKLDLRIKRFWDRLTNSKNTLFIRWSADYEQAVELQSILSHLLNKNNFTVIILNPVHELISVREANWNIKNVCALEFPNNMDDYESWDYILKDIVVTND</sequence>
<dbReference type="EMBL" id="WJXB01000010">
    <property type="protein sequence ID" value="MRN55804.1"/>
    <property type="molecule type" value="Genomic_DNA"/>
</dbReference>